<keyword evidence="6" id="KW-1185">Reference proteome</keyword>
<feature type="compositionally biased region" description="Acidic residues" evidence="2">
    <location>
        <begin position="1626"/>
        <end position="1636"/>
    </location>
</feature>
<feature type="compositionally biased region" description="Low complexity" evidence="2">
    <location>
        <begin position="311"/>
        <end position="328"/>
    </location>
</feature>
<evidence type="ECO:0000259" key="4">
    <source>
        <dbReference type="PROSITE" id="PS50112"/>
    </source>
</evidence>
<feature type="domain" description="PAS" evidence="4">
    <location>
        <begin position="763"/>
        <end position="811"/>
    </location>
</feature>
<proteinExistence type="predicted"/>
<dbReference type="PROSITE" id="PS50297">
    <property type="entry name" value="ANK_REP_REGION"/>
    <property type="match status" value="2"/>
</dbReference>
<dbReference type="Pfam" id="PF12796">
    <property type="entry name" value="Ank_2"/>
    <property type="match status" value="2"/>
</dbReference>
<feature type="region of interest" description="Disordered" evidence="2">
    <location>
        <begin position="1626"/>
        <end position="1658"/>
    </location>
</feature>
<dbReference type="SUPFAM" id="SSF48403">
    <property type="entry name" value="Ankyrin repeat"/>
    <property type="match status" value="1"/>
</dbReference>
<dbReference type="SMART" id="SM00248">
    <property type="entry name" value="ANK"/>
    <property type="match status" value="5"/>
</dbReference>
<dbReference type="OrthoDB" id="292153at2759"/>
<evidence type="ECO:0000256" key="2">
    <source>
        <dbReference type="SAM" id="MobiDB-lite"/>
    </source>
</evidence>
<evidence type="ECO:0000256" key="3">
    <source>
        <dbReference type="SAM" id="Phobius"/>
    </source>
</evidence>
<feature type="transmembrane region" description="Helical" evidence="3">
    <location>
        <begin position="1333"/>
        <end position="1359"/>
    </location>
</feature>
<dbReference type="SUPFAM" id="SSF55785">
    <property type="entry name" value="PYP-like sensor domain (PAS domain)"/>
    <property type="match status" value="1"/>
</dbReference>
<dbReference type="InterPro" id="IPR057352">
    <property type="entry name" value="TPR_TmcB/C"/>
</dbReference>
<dbReference type="InterPro" id="IPR052994">
    <property type="entry name" value="Tiny_macrocysts_regulators"/>
</dbReference>
<dbReference type="PANTHER" id="PTHR31600:SF2">
    <property type="entry name" value="GAMETE ENRICHED GENE 10 PROTEIN-RELATED"/>
    <property type="match status" value="1"/>
</dbReference>
<dbReference type="PROSITE" id="PS50088">
    <property type="entry name" value="ANK_REPEAT"/>
    <property type="match status" value="2"/>
</dbReference>
<feature type="region of interest" description="Disordered" evidence="2">
    <location>
        <begin position="283"/>
        <end position="339"/>
    </location>
</feature>
<reference evidence="5" key="1">
    <citation type="submission" date="2019-06" db="EMBL/GenBank/DDBJ databases">
        <authorList>
            <person name="Zheng W."/>
        </authorList>
    </citation>
    <scope>NUCLEOTIDE SEQUENCE</scope>
    <source>
        <strain evidence="5">QDHG01</strain>
    </source>
</reference>
<keyword evidence="1" id="KW-0040">ANK repeat</keyword>
<dbReference type="Gene3D" id="3.30.450.20">
    <property type="entry name" value="PAS domain"/>
    <property type="match status" value="1"/>
</dbReference>
<accession>A0A8J8P632</accession>
<name>A0A8J8P632_HALGN</name>
<dbReference type="NCBIfam" id="TIGR00229">
    <property type="entry name" value="sensory_box"/>
    <property type="match status" value="1"/>
</dbReference>
<dbReference type="Gene3D" id="1.25.40.20">
    <property type="entry name" value="Ankyrin repeat-containing domain"/>
    <property type="match status" value="2"/>
</dbReference>
<dbReference type="InterPro" id="IPR035965">
    <property type="entry name" value="PAS-like_dom_sf"/>
</dbReference>
<feature type="region of interest" description="Disordered" evidence="2">
    <location>
        <begin position="349"/>
        <end position="368"/>
    </location>
</feature>
<dbReference type="Proteomes" id="UP000785679">
    <property type="component" value="Unassembled WGS sequence"/>
</dbReference>
<feature type="transmembrane region" description="Helical" evidence="3">
    <location>
        <begin position="153"/>
        <end position="171"/>
    </location>
</feature>
<dbReference type="InterPro" id="IPR036770">
    <property type="entry name" value="Ankyrin_rpt-contain_sf"/>
</dbReference>
<dbReference type="PROSITE" id="PS50112">
    <property type="entry name" value="PAS"/>
    <property type="match status" value="1"/>
</dbReference>
<dbReference type="Pfam" id="PF25474">
    <property type="entry name" value="TPR_TmcB"/>
    <property type="match status" value="1"/>
</dbReference>
<feature type="transmembrane region" description="Helical" evidence="3">
    <location>
        <begin position="87"/>
        <end position="106"/>
    </location>
</feature>
<evidence type="ECO:0000313" key="5">
    <source>
        <dbReference type="EMBL" id="TNV87908.1"/>
    </source>
</evidence>
<feature type="transmembrane region" description="Helical" evidence="3">
    <location>
        <begin position="2156"/>
        <end position="2176"/>
    </location>
</feature>
<keyword evidence="3" id="KW-0812">Transmembrane</keyword>
<dbReference type="PANTHER" id="PTHR31600">
    <property type="entry name" value="TINY MACROCYSTS PROTEIN B-RELATED"/>
    <property type="match status" value="1"/>
</dbReference>
<keyword evidence="3" id="KW-0472">Membrane</keyword>
<evidence type="ECO:0000256" key="1">
    <source>
        <dbReference type="PROSITE-ProRule" id="PRU00023"/>
    </source>
</evidence>
<feature type="compositionally biased region" description="Basic and acidic residues" evidence="2">
    <location>
        <begin position="401"/>
        <end position="410"/>
    </location>
</feature>
<protein>
    <recommendedName>
        <fullName evidence="4">PAS domain-containing protein</fullName>
    </recommendedName>
</protein>
<feature type="transmembrane region" description="Helical" evidence="3">
    <location>
        <begin position="1689"/>
        <end position="1710"/>
    </location>
</feature>
<feature type="region of interest" description="Disordered" evidence="2">
    <location>
        <begin position="386"/>
        <end position="413"/>
    </location>
</feature>
<dbReference type="PRINTS" id="PR01415">
    <property type="entry name" value="ANKYRIN"/>
</dbReference>
<organism evidence="5 6">
    <name type="scientific">Halteria grandinella</name>
    <dbReference type="NCBI Taxonomy" id="5974"/>
    <lineage>
        <taxon>Eukaryota</taxon>
        <taxon>Sar</taxon>
        <taxon>Alveolata</taxon>
        <taxon>Ciliophora</taxon>
        <taxon>Intramacronucleata</taxon>
        <taxon>Spirotrichea</taxon>
        <taxon>Stichotrichia</taxon>
        <taxon>Sporadotrichida</taxon>
        <taxon>Halteriidae</taxon>
        <taxon>Halteria</taxon>
    </lineage>
</organism>
<dbReference type="EMBL" id="RRYP01000155">
    <property type="protein sequence ID" value="TNV87908.1"/>
    <property type="molecule type" value="Genomic_DNA"/>
</dbReference>
<dbReference type="InterPro" id="IPR002110">
    <property type="entry name" value="Ankyrin_rpt"/>
</dbReference>
<sequence length="2219" mass="255260">MVFLVVQQNIYTTCTFSKTIPWAALDCDVTFVRIIWKLVIAFGFMFDKFGNYRQELDLACFLIGSYVTYRRVTVAIIYNRGIYYNRVVTVFLCAWLQLVVGMHLFTATPLTLSTIALTFAIGLIVGLSMVILCEKWHISMLFRSIKSSEVKKVAYSIQNALLLLIKMIAIIESNSQTSQILLNGMVYEHIHSCEDYDEHFPLEQQIGKCQCIKYMLDKLEGHAKSDIQGWFEQGLMNRSYQSMIQEERTIGDVAVQTERHSPFSSNLKTSISKRIMKLKSSLSRMSQAINGRDDSNSIQSAVRADTARSGPAARQPQQEQEQPFQRQRLGGSSGFHRSSSKIPQVEFGMLQDEEPPGPPTSNNAPAIANPPYKQSLFQRKYSTVNKKEGGGTSLAKFSSTGKHDSSEEFSIRTPKSRGINERPLIHLRTLNNENARFSEFEEKKTQTLTQKVKQQTVTTLRMASLNSRRKSLGPGVERINSMMSRANSMNQQRRNTLAGSVMSLEVESLYERSIDEKFEILESHQMKEEWSSIKFRLLTFYTEKLIKRFPKSPELRIKNSYIQLTKLHNEFKANFELMQCEICDPSLQNKFFIFRRRIDLDRTVQLKNDQNLKLGNRVDPLKVYKYEKLYNKFYRLQYFAANSALNFWRELMQRSIDSYVLQVKGSEISRYFEQIQDVVTKMHEMQPDNISFLIDYSIFLKQIVNNEMEALVQFERAQNIYNLTICHRNMNQQSNGSKTELDLYGENTAYGVIIGSLEALKVGIIIHANKEIERILGHSSKSLIGKKINSLQPRPISLAHDKILRKFLETADRRVVNHTLQLYAITDEGYMRPINILVKLYPYMSDKITIVGFINTLPRLEGFEKVCNVQSQVSNTFEHVPHHYIITDTEGIIACMTKGLANHIGLSSSFFQEQDNFSPSISIEYLLKKKDEDLFDIPDLLTNVGVDLDLTTDQVITKINQERISSEEMYVAKSKKAVHKVNVMMKRVVFDNGLCELDIYRVIVYPPDYQSSAVDGLLQPIRNSMAQDFEGKVGGRNENERRNSQVFLNQVQSDQQSSGFGVFSMSSTSSTTSSNGKKLMYTKLIQDFKNTIGKRDIPAALLKLSRLLILFFFATITISSIAYGIQLLYIDEAAQLTNQLVISESRNIKLIELLFYVRSFLNVASDIEYNVYNGESLKRIERFEYLRQAIQTHTSDIQQNQDSMSQQRADYESDIQSAFEIQSIKLFRITEDYKVDSYDIPFRIALNTYLNNILLLDTQNQSAVALDQIILQGSPVLDQQLLSQISKKKMLKQTEKDIFYILVNGFRSLRSMTEEAYLFKLQTVIEFSKNHAIANFIAIMLVGILVSFASLGFIVYQIVKNQKNKEKIMSIFALISNDQVKSVYDVCDTFIDRFHSQTSTYELDINEEQKKEEDAPVEARNQRKEIGKSFFKGFEDFSSTVYHDDNSTRHEKASNIRLMQLDSLKEEAKKHEDEDDESFDAVSISPMTQAQKDKLKNAGISEKEYYLKMLDWTCANLFIIKEDLLKTANKTVKSIEKGKKRETQALPAGLQMIGVLDSQKLKGKNDIKKAQLNSSLTEKALSQHKSKRQQNKLLKEFGIENSHDVSIGVNNTSQIGLNNENDDTVLEESKEDEEFDSPANDEKLEKKERRKYRHSQRLAGSVGQDSVEIQHRQQMLKNSQKQKQKCIKLLIFNGVVTIIFFAYFVFTYAFHRVQLQILENLIETSPLFFARYEYMIESFTFLRERVINRDRNLTELGIYLPSTFQYHDSSLDIEQYYHQMSMRVEQDINILRINVPIGLDHLMDFVSIIDSEEFCPTYFEVYQGKREEKLTITKNADSKLKQIRKDAYQVQLDTVIAACQAAADGNIAQLQALVRHGVDLGKGDYDKRTPLHLAAFNGRLEAAKYLVEVTKKVNPLDRWGSTPLDDAYSFPLVREYLLSKGGTVGKSYKRQELSSISIAIDQYRLYYAAYYGDVAMINNLRYLGWQVNGQDYDGRTALGIAASEGKLEAVKYLIQKGANLNLRDTRGNDPLDDAKREGRIEVVDYLVNEALVRNYCSEFEDGLLKKGMSQVIGVFHKKFEDLSITIRSTQNKTRLIDLLSSTQSLKNSTYWLDKTSQLRTFEVFSSTQELYLYKVIHKLIETLQKLYSQHQRDYHFVAQVAFFLFLAFQIFTVTLLRGKLIWIMRDDIQQSKGILNLVPDEFFQQNQQEVEKIIKALSS</sequence>
<dbReference type="InterPro" id="IPR000014">
    <property type="entry name" value="PAS"/>
</dbReference>
<feature type="transmembrane region" description="Helical" evidence="3">
    <location>
        <begin position="112"/>
        <end position="132"/>
    </location>
</feature>
<keyword evidence="3" id="KW-1133">Transmembrane helix</keyword>
<evidence type="ECO:0000313" key="6">
    <source>
        <dbReference type="Proteomes" id="UP000785679"/>
    </source>
</evidence>
<feature type="repeat" description="ANK" evidence="1">
    <location>
        <begin position="1993"/>
        <end position="2025"/>
    </location>
</feature>
<feature type="repeat" description="ANK" evidence="1">
    <location>
        <begin position="1886"/>
        <end position="1918"/>
    </location>
</feature>
<comment type="caution">
    <text evidence="5">The sequence shown here is derived from an EMBL/GenBank/DDBJ whole genome shotgun (WGS) entry which is preliminary data.</text>
</comment>
<gene>
    <name evidence="5" type="ORF">FGO68_gene2105</name>
</gene>